<feature type="region of interest" description="Disordered" evidence="1">
    <location>
        <begin position="135"/>
        <end position="201"/>
    </location>
</feature>
<feature type="compositionally biased region" description="Basic residues" evidence="1">
    <location>
        <begin position="192"/>
        <end position="201"/>
    </location>
</feature>
<dbReference type="OrthoDB" id="9856379at2"/>
<protein>
    <submittedName>
        <fullName evidence="2">Uncharacterized protein</fullName>
    </submittedName>
</protein>
<accession>A0A4Z0P102</accession>
<reference evidence="2 3" key="1">
    <citation type="submission" date="2019-04" db="EMBL/GenBank/DDBJ databases">
        <authorList>
            <person name="Feng G."/>
            <person name="Zhang J."/>
            <person name="Zhu H."/>
        </authorList>
    </citation>
    <scope>NUCLEOTIDE SEQUENCE [LARGE SCALE GENOMIC DNA]</scope>
    <source>
        <strain evidence="2 3">92R-1</strain>
    </source>
</reference>
<sequence>MKLYTHPTTPRPNAFYLDVPTPASAYRLQQQLLRAYREVLFQWWDLDLAITTCFGPKQGKRLQAAEDRLQYEVPELLVRMSPNELELAAAVFYHQTLVGFVWHVLAQERTLQHRLEEGNSDTRLNDDCHTIAAGLGKSKPMQREPAQHTAPEPIPVDTTPIPSPPVIALPAPHPPASPQLKRLHLRVNQAQNRRRLKRKRR</sequence>
<proteinExistence type="predicted"/>
<dbReference type="EMBL" id="SRLA01000009">
    <property type="protein sequence ID" value="TGE03344.1"/>
    <property type="molecule type" value="Genomic_DNA"/>
</dbReference>
<name>A0A4Z0P102_9BACT</name>
<evidence type="ECO:0000313" key="3">
    <source>
        <dbReference type="Proteomes" id="UP000298337"/>
    </source>
</evidence>
<feature type="compositionally biased region" description="Pro residues" evidence="1">
    <location>
        <begin position="161"/>
        <end position="177"/>
    </location>
</feature>
<keyword evidence="3" id="KW-1185">Reference proteome</keyword>
<comment type="caution">
    <text evidence="2">The sequence shown here is derived from an EMBL/GenBank/DDBJ whole genome shotgun (WGS) entry which is preliminary data.</text>
</comment>
<dbReference type="Proteomes" id="UP000298337">
    <property type="component" value="Unassembled WGS sequence"/>
</dbReference>
<dbReference type="RefSeq" id="WP_135437108.1">
    <property type="nucleotide sequence ID" value="NZ_SRLA01000009.1"/>
</dbReference>
<evidence type="ECO:0000313" key="2">
    <source>
        <dbReference type="EMBL" id="TGE03344.1"/>
    </source>
</evidence>
<dbReference type="AlphaFoldDB" id="A0A4Z0P102"/>
<gene>
    <name evidence="2" type="ORF">EU556_25855</name>
</gene>
<organism evidence="2 3">
    <name type="scientific">Hymenobacter fodinae</name>
    <dbReference type="NCBI Taxonomy" id="2510796"/>
    <lineage>
        <taxon>Bacteria</taxon>
        <taxon>Pseudomonadati</taxon>
        <taxon>Bacteroidota</taxon>
        <taxon>Cytophagia</taxon>
        <taxon>Cytophagales</taxon>
        <taxon>Hymenobacteraceae</taxon>
        <taxon>Hymenobacter</taxon>
    </lineage>
</organism>
<evidence type="ECO:0000256" key="1">
    <source>
        <dbReference type="SAM" id="MobiDB-lite"/>
    </source>
</evidence>